<dbReference type="InterPro" id="IPR052021">
    <property type="entry name" value="Type-I_RS_S_subunit"/>
</dbReference>
<dbReference type="CDD" id="cd17254">
    <property type="entry name" value="RMtype1_S_FclI-TRD1-CR1_like"/>
    <property type="match status" value="1"/>
</dbReference>
<dbReference type="RefSeq" id="WP_332889057.1">
    <property type="nucleotide sequence ID" value="NZ_LPUF01000002.1"/>
</dbReference>
<organism evidence="5 6">
    <name type="scientific">Methyloprofundus sedimenti</name>
    <dbReference type="NCBI Taxonomy" id="1420851"/>
    <lineage>
        <taxon>Bacteria</taxon>
        <taxon>Pseudomonadati</taxon>
        <taxon>Pseudomonadota</taxon>
        <taxon>Gammaproteobacteria</taxon>
        <taxon>Methylococcales</taxon>
        <taxon>Methylococcaceae</taxon>
        <taxon>Methyloprofundus</taxon>
    </lineage>
</organism>
<dbReference type="EMBL" id="LPUF01000002">
    <property type="protein sequence ID" value="OQK16056.1"/>
    <property type="molecule type" value="Genomic_DNA"/>
</dbReference>
<dbReference type="InterPro" id="IPR000055">
    <property type="entry name" value="Restrct_endonuc_typeI_TRD"/>
</dbReference>
<dbReference type="Gene3D" id="3.90.220.20">
    <property type="entry name" value="DNA methylase specificity domains"/>
    <property type="match status" value="2"/>
</dbReference>
<dbReference type="GO" id="GO:0003677">
    <property type="term" value="F:DNA binding"/>
    <property type="evidence" value="ECO:0007669"/>
    <property type="project" value="UniProtKB-KW"/>
</dbReference>
<dbReference type="AlphaFoldDB" id="A0A1V8M3K0"/>
<dbReference type="InterPro" id="IPR044946">
    <property type="entry name" value="Restrct_endonuc_typeI_TRD_sf"/>
</dbReference>
<dbReference type="STRING" id="1420851.AU255_13155"/>
<evidence type="ECO:0000256" key="1">
    <source>
        <dbReference type="ARBA" id="ARBA00010923"/>
    </source>
</evidence>
<reference evidence="5 6" key="1">
    <citation type="submission" date="2015-12" db="EMBL/GenBank/DDBJ databases">
        <authorList>
            <person name="Shamseldin A."/>
            <person name="Moawad H."/>
            <person name="Abd El-Rahim W.M."/>
            <person name="Sadowsky M.J."/>
        </authorList>
    </citation>
    <scope>NUCLEOTIDE SEQUENCE [LARGE SCALE GENOMIC DNA]</scope>
    <source>
        <strain evidence="5 6">WF1</strain>
    </source>
</reference>
<evidence type="ECO:0000313" key="6">
    <source>
        <dbReference type="Proteomes" id="UP000191980"/>
    </source>
</evidence>
<evidence type="ECO:0000256" key="2">
    <source>
        <dbReference type="ARBA" id="ARBA00022747"/>
    </source>
</evidence>
<keyword evidence="2" id="KW-0680">Restriction system</keyword>
<dbReference type="SUPFAM" id="SSF116734">
    <property type="entry name" value="DNA methylase specificity domain"/>
    <property type="match status" value="2"/>
</dbReference>
<feature type="domain" description="Type I restriction modification DNA specificity" evidence="4">
    <location>
        <begin position="127"/>
        <end position="275"/>
    </location>
</feature>
<gene>
    <name evidence="5" type="ORF">AU255_13155</name>
</gene>
<dbReference type="Gene3D" id="1.10.287.1120">
    <property type="entry name" value="Bipartite methylase S protein"/>
    <property type="match status" value="1"/>
</dbReference>
<evidence type="ECO:0000259" key="4">
    <source>
        <dbReference type="Pfam" id="PF01420"/>
    </source>
</evidence>
<dbReference type="Pfam" id="PF01420">
    <property type="entry name" value="Methylase_S"/>
    <property type="match status" value="1"/>
</dbReference>
<dbReference type="PANTHER" id="PTHR30408:SF13">
    <property type="entry name" value="TYPE I RESTRICTION ENZYME HINDI SPECIFICITY SUBUNIT"/>
    <property type="match status" value="1"/>
</dbReference>
<proteinExistence type="inferred from homology"/>
<name>A0A1V8M3K0_9GAMM</name>
<protein>
    <recommendedName>
        <fullName evidence="4">Type I restriction modification DNA specificity domain-containing protein</fullName>
    </recommendedName>
</protein>
<comment type="similarity">
    <text evidence="1">Belongs to the type-I restriction system S methylase family.</text>
</comment>
<dbReference type="PANTHER" id="PTHR30408">
    <property type="entry name" value="TYPE-1 RESTRICTION ENZYME ECOKI SPECIFICITY PROTEIN"/>
    <property type="match status" value="1"/>
</dbReference>
<accession>A0A1V8M3K0</accession>
<comment type="caution">
    <text evidence="5">The sequence shown here is derived from an EMBL/GenBank/DDBJ whole genome shotgun (WGS) entry which is preliminary data.</text>
</comment>
<sequence length="327" mass="36665">MPRGDKAAIMQYKFFLPEISQQRKIGSDLLTINKKIELNRQTNQTLEQIAQAIFKSWFVDFEPVKAKIAAKQAGATAEQIERAAMCAISGKTLDQLEQLDPDTLQQLKTTAALFPDALVDSELGEIPEGWSFIPLYETAKYVNGSAFKASDFSSDEEGLPIIKIAELKQGISAGTKFTKSVRPDKYFIRNDDVLYSWSGSPETSLDIFKWFGGDGWLNQHIFKLNFSSKEQKYFTYYLLKHMKPVLVATAKQKQTTGLGHVTIADMKRMKVPFPSVNLLSNFCQVVSSLYLKGSELVKENHTLTNIRGSLLPKLLSGEFIIGSEQTN</sequence>
<evidence type="ECO:0000313" key="5">
    <source>
        <dbReference type="EMBL" id="OQK16056.1"/>
    </source>
</evidence>
<dbReference type="Proteomes" id="UP000191980">
    <property type="component" value="Unassembled WGS sequence"/>
</dbReference>
<keyword evidence="3" id="KW-0238">DNA-binding</keyword>
<dbReference type="GO" id="GO:0009307">
    <property type="term" value="P:DNA restriction-modification system"/>
    <property type="evidence" value="ECO:0007669"/>
    <property type="project" value="UniProtKB-KW"/>
</dbReference>
<evidence type="ECO:0000256" key="3">
    <source>
        <dbReference type="ARBA" id="ARBA00023125"/>
    </source>
</evidence>
<keyword evidence="6" id="KW-1185">Reference proteome</keyword>